<feature type="domain" description="Tubulin/FtsZ 2-layer sandwich" evidence="9">
    <location>
        <begin position="246"/>
        <end position="383"/>
    </location>
</feature>
<name>A0A6J1MGK1_BICAN</name>
<organism evidence="10 11">
    <name type="scientific">Bicyclus anynana</name>
    <name type="common">Squinting bush brown butterfly</name>
    <dbReference type="NCBI Taxonomy" id="110368"/>
    <lineage>
        <taxon>Eukaryota</taxon>
        <taxon>Metazoa</taxon>
        <taxon>Ecdysozoa</taxon>
        <taxon>Arthropoda</taxon>
        <taxon>Hexapoda</taxon>
        <taxon>Insecta</taxon>
        <taxon>Pterygota</taxon>
        <taxon>Neoptera</taxon>
        <taxon>Endopterygota</taxon>
        <taxon>Lepidoptera</taxon>
        <taxon>Glossata</taxon>
        <taxon>Ditrysia</taxon>
        <taxon>Papilionoidea</taxon>
        <taxon>Nymphalidae</taxon>
        <taxon>Satyrinae</taxon>
        <taxon>Satyrini</taxon>
        <taxon>Mycalesina</taxon>
        <taxon>Bicyclus</taxon>
    </lineage>
</organism>
<accession>A0A6J1MGK1</accession>
<dbReference type="InterPro" id="IPR002453">
    <property type="entry name" value="Beta_tubulin"/>
</dbReference>
<dbReference type="SUPFAM" id="SSF52490">
    <property type="entry name" value="Tubulin nucleotide-binding domain-like"/>
    <property type="match status" value="1"/>
</dbReference>
<comment type="subunit">
    <text evidence="6">Dimer of alpha and beta chains. A typical microtubule is a hollow water-filled tube with an outer diameter of 25 nm and an inner diameter of 15 nM. Alpha-beta heterodimers associate head-to-tail to form protofilaments running lengthwise along the microtubule wall with the beta-tubulin subunit facing the microtubule plus end conferring a structural polarity. Microtubules usually have 13 protofilaments but different protofilament numbers can be found in some organisms and specialized cells.</text>
</comment>
<dbReference type="InterPro" id="IPR037103">
    <property type="entry name" value="Tubulin/FtsZ-like_C"/>
</dbReference>
<dbReference type="AlphaFoldDB" id="A0A6J1MGK1"/>
<dbReference type="GeneID" id="112043213"/>
<evidence type="ECO:0000256" key="3">
    <source>
        <dbReference type="ARBA" id="ARBA00022701"/>
    </source>
</evidence>
<feature type="compositionally biased region" description="Acidic residues" evidence="7">
    <location>
        <begin position="429"/>
        <end position="448"/>
    </location>
</feature>
<dbReference type="InterPro" id="IPR000217">
    <property type="entry name" value="Tubulin"/>
</dbReference>
<dbReference type="InterPro" id="IPR023123">
    <property type="entry name" value="Tubulin_C"/>
</dbReference>
<dbReference type="Pfam" id="PF00091">
    <property type="entry name" value="Tubulin"/>
    <property type="match status" value="1"/>
</dbReference>
<comment type="similarity">
    <text evidence="2 6">Belongs to the tubulin family.</text>
</comment>
<dbReference type="PANTHER" id="PTHR11588">
    <property type="entry name" value="TUBULIN"/>
    <property type="match status" value="1"/>
</dbReference>
<dbReference type="Pfam" id="PF03953">
    <property type="entry name" value="Tubulin_C"/>
    <property type="match status" value="1"/>
</dbReference>
<dbReference type="Gene3D" id="3.40.50.1440">
    <property type="entry name" value="Tubulin/FtsZ, GTPase domain"/>
    <property type="match status" value="1"/>
</dbReference>
<protein>
    <recommendedName>
        <fullName evidence="6">Tubulin beta chain</fullName>
    </recommendedName>
</protein>
<dbReference type="Gene3D" id="3.30.1330.20">
    <property type="entry name" value="Tubulin/FtsZ, C-terminal domain"/>
    <property type="match status" value="1"/>
</dbReference>
<dbReference type="Proteomes" id="UP001652582">
    <property type="component" value="Chromosome 4"/>
</dbReference>
<evidence type="ECO:0000256" key="1">
    <source>
        <dbReference type="ARBA" id="ARBA00001946"/>
    </source>
</evidence>
<dbReference type="InterPro" id="IPR013838">
    <property type="entry name" value="Beta-tubulin_BS"/>
</dbReference>
<keyword evidence="10" id="KW-1185">Reference proteome</keyword>
<dbReference type="GO" id="GO:0003924">
    <property type="term" value="F:GTPase activity"/>
    <property type="evidence" value="ECO:0007669"/>
    <property type="project" value="InterPro"/>
</dbReference>
<dbReference type="InterPro" id="IPR008280">
    <property type="entry name" value="Tub_FtsZ_C"/>
</dbReference>
<evidence type="ECO:0000313" key="10">
    <source>
        <dbReference type="Proteomes" id="UP001652582"/>
    </source>
</evidence>
<dbReference type="OrthoDB" id="1662883at2759"/>
<dbReference type="SUPFAM" id="SSF55307">
    <property type="entry name" value="Tubulin C-terminal domain-like"/>
    <property type="match status" value="1"/>
</dbReference>
<evidence type="ECO:0000256" key="6">
    <source>
        <dbReference type="RuleBase" id="RU000352"/>
    </source>
</evidence>
<comment type="function">
    <text evidence="6">Tubulin is the major constituent of microtubules, a cylinder consisting of laterally associated linear protofilaments composed of alpha- and beta-tubulin heterodimers. Microtubules grow by the addition of GTP-tubulin dimers to the microtubule end, where a stabilizing cap forms. Below the cap, tubulin dimers are in GDP-bound state, owing to GTPase activity of alpha-tubulin.</text>
</comment>
<evidence type="ECO:0000256" key="7">
    <source>
        <dbReference type="SAM" id="MobiDB-lite"/>
    </source>
</evidence>
<dbReference type="PRINTS" id="PR01163">
    <property type="entry name" value="BETATUBULIN"/>
</dbReference>
<proteinExistence type="inferred from homology"/>
<dbReference type="SMART" id="SM00864">
    <property type="entry name" value="Tubulin"/>
    <property type="match status" value="1"/>
</dbReference>
<dbReference type="KEGG" id="bany:112043213"/>
<evidence type="ECO:0000313" key="11">
    <source>
        <dbReference type="RefSeq" id="XP_023934295.2"/>
    </source>
</evidence>
<dbReference type="Gene3D" id="1.10.287.600">
    <property type="entry name" value="Helix hairpin bin"/>
    <property type="match status" value="1"/>
</dbReference>
<dbReference type="GO" id="GO:0005874">
    <property type="term" value="C:microtubule"/>
    <property type="evidence" value="ECO:0007669"/>
    <property type="project" value="UniProtKB-KW"/>
</dbReference>
<dbReference type="PROSITE" id="PS00227">
    <property type="entry name" value="TUBULIN"/>
    <property type="match status" value="1"/>
</dbReference>
<feature type="domain" description="Tubulin/FtsZ GTPase" evidence="8">
    <location>
        <begin position="47"/>
        <end position="244"/>
    </location>
</feature>
<dbReference type="InterPro" id="IPR017975">
    <property type="entry name" value="Tubulin_CS"/>
</dbReference>
<dbReference type="CDD" id="cd02187">
    <property type="entry name" value="beta_tubulin"/>
    <property type="match status" value="1"/>
</dbReference>
<evidence type="ECO:0000259" key="9">
    <source>
        <dbReference type="SMART" id="SM00865"/>
    </source>
</evidence>
<keyword evidence="5 6" id="KW-0342">GTP-binding</keyword>
<feature type="region of interest" description="Disordered" evidence="7">
    <location>
        <begin position="423"/>
        <end position="448"/>
    </location>
</feature>
<dbReference type="InterPro" id="IPR018316">
    <property type="entry name" value="Tubulin/FtsZ_2-layer-sand-dom"/>
</dbReference>
<evidence type="ECO:0000259" key="8">
    <source>
        <dbReference type="SMART" id="SM00864"/>
    </source>
</evidence>
<dbReference type="GO" id="GO:0005525">
    <property type="term" value="F:GTP binding"/>
    <property type="evidence" value="ECO:0007669"/>
    <property type="project" value="UniProtKB-UniRule"/>
</dbReference>
<dbReference type="InterPro" id="IPR003008">
    <property type="entry name" value="Tubulin_FtsZ_GTPase"/>
</dbReference>
<dbReference type="InterPro" id="IPR036525">
    <property type="entry name" value="Tubulin/FtsZ_GTPase_sf"/>
</dbReference>
<dbReference type="SMART" id="SM00865">
    <property type="entry name" value="Tubulin_C"/>
    <property type="match status" value="1"/>
</dbReference>
<dbReference type="GO" id="GO:0005200">
    <property type="term" value="F:structural constituent of cytoskeleton"/>
    <property type="evidence" value="ECO:0007669"/>
    <property type="project" value="InterPro"/>
</dbReference>
<dbReference type="GO" id="GO:0046872">
    <property type="term" value="F:metal ion binding"/>
    <property type="evidence" value="ECO:0007669"/>
    <property type="project" value="UniProtKB-KW"/>
</dbReference>
<keyword evidence="3 6" id="KW-0493">Microtubule</keyword>
<dbReference type="RefSeq" id="XP_023934295.2">
    <property type="nucleotide sequence ID" value="XM_024078527.2"/>
</dbReference>
<sequence length="448" mass="50277">MREIINLQVGSCGNQIGGKFWEVISDEHGVDPSGCYHGDSDLQLERINVYYNEATGGKYVPRTVLVDLKPSTMDAVRSGPFGCLYRPDNFVYGQGGGANNWARGHYTEGVEILESVLDVVRREAESCDCMQGFQFSHSLGGGTGAGLGTLLVNRIREEYPDRIILSFSVLPSARVSDCVVEPYNTVLALNQLVENTDHTFCLDNEALYDICFRTLKLTTPTYGDLNHLVCATMSGITTCLRFPGQLNADLRKLAVNMVPFPRLHFYTPGFAPLTSRGAQQYRALTVPELTLQMFDAKNMMTACDPRHGRYLTVATIFRGRMSMKEVDEQLLNIQNKNSTYFVEWIPNNVKIAVCDIPPRGLKMASTFIGNTTAIQIVFKRITEQFVAMFRRKAFLHWYTGEGMDEMEFTEAESNVNDLISEYQQYQDATADDEGEFDEEAEGEEEGME</sequence>
<evidence type="ECO:0000256" key="5">
    <source>
        <dbReference type="ARBA" id="ARBA00023134"/>
    </source>
</evidence>
<keyword evidence="4 6" id="KW-0547">Nucleotide-binding</keyword>
<comment type="cofactor">
    <cofactor evidence="1">
        <name>Mg(2+)</name>
        <dbReference type="ChEBI" id="CHEBI:18420"/>
    </cofactor>
</comment>
<dbReference type="PRINTS" id="PR01161">
    <property type="entry name" value="TUBULIN"/>
</dbReference>
<reference evidence="11" key="1">
    <citation type="submission" date="2025-08" db="UniProtKB">
        <authorList>
            <consortium name="RefSeq"/>
        </authorList>
    </citation>
    <scope>IDENTIFICATION</scope>
</reference>
<dbReference type="GO" id="GO:0007017">
    <property type="term" value="P:microtubule-based process"/>
    <property type="evidence" value="ECO:0007669"/>
    <property type="project" value="InterPro"/>
</dbReference>
<evidence type="ECO:0000256" key="4">
    <source>
        <dbReference type="ARBA" id="ARBA00022741"/>
    </source>
</evidence>
<dbReference type="PROSITE" id="PS00228">
    <property type="entry name" value="TUBULIN_B_AUTOREG"/>
    <property type="match status" value="1"/>
</dbReference>
<evidence type="ECO:0000256" key="2">
    <source>
        <dbReference type="ARBA" id="ARBA00009636"/>
    </source>
</evidence>
<gene>
    <name evidence="11" type="primary">LOC112043213</name>
</gene>